<name>A0ABN6VNX9_9BACT</name>
<proteinExistence type="inferred from homology"/>
<evidence type="ECO:0000256" key="1">
    <source>
        <dbReference type="ARBA" id="ARBA00022500"/>
    </source>
</evidence>
<sequence length="205" mass="23063">MNRQLFVGRKILRIPPCGYQVARGRIIMSTLLGSCVAACLYDPENGVAGMNHFMLSNRRYAREMPFSITEAGRYGIHAMELLINALMRHGARRANLRAKAFGGASIFTNRDVVGNFSCVGSVNCRFIREFLDNEGIPLVASDLGGERGRVIYFDGGDYSVYVRRMSGRRNIVVAERDRSLWQQSVEEHDREAAGIDLWLPGQPRY</sequence>
<dbReference type="PANTHER" id="PTHR35147">
    <property type="entry name" value="CHEMORECEPTOR GLUTAMINE DEAMIDASE CHED-RELATED"/>
    <property type="match status" value="1"/>
</dbReference>
<dbReference type="Gene3D" id="3.30.1330.200">
    <property type="match status" value="1"/>
</dbReference>
<organism evidence="4 5">
    <name type="scientific">Geotalea uraniireducens</name>
    <dbReference type="NCBI Taxonomy" id="351604"/>
    <lineage>
        <taxon>Bacteria</taxon>
        <taxon>Pseudomonadati</taxon>
        <taxon>Thermodesulfobacteriota</taxon>
        <taxon>Desulfuromonadia</taxon>
        <taxon>Geobacterales</taxon>
        <taxon>Geobacteraceae</taxon>
        <taxon>Geotalea</taxon>
    </lineage>
</organism>
<keyword evidence="2 3" id="KW-0378">Hydrolase</keyword>
<dbReference type="InterPro" id="IPR038592">
    <property type="entry name" value="CheD-like_sf"/>
</dbReference>
<protein>
    <recommendedName>
        <fullName evidence="3">Probable chemoreceptor glutamine deamidase CheD</fullName>
        <ecNumber evidence="3">3.5.1.44</ecNumber>
    </recommendedName>
</protein>
<comment type="function">
    <text evidence="3">Probably deamidates glutamine residues to glutamate on methyl-accepting chemotaxis receptors (MCPs), playing an important role in chemotaxis.</text>
</comment>
<dbReference type="RefSeq" id="WP_282001990.1">
    <property type="nucleotide sequence ID" value="NZ_AP027151.1"/>
</dbReference>
<keyword evidence="1 3" id="KW-0145">Chemotaxis</keyword>
<accession>A0ABN6VNX9</accession>
<dbReference type="PANTHER" id="PTHR35147:SF3">
    <property type="entry name" value="CHEMORECEPTOR GLUTAMINE DEAMIDASE CHED 1-RELATED"/>
    <property type="match status" value="1"/>
</dbReference>
<keyword evidence="5" id="KW-1185">Reference proteome</keyword>
<comment type="catalytic activity">
    <reaction evidence="3">
        <text>L-glutaminyl-[protein] + H2O = L-glutamyl-[protein] + NH4(+)</text>
        <dbReference type="Rhea" id="RHEA:16441"/>
        <dbReference type="Rhea" id="RHEA-COMP:10207"/>
        <dbReference type="Rhea" id="RHEA-COMP:10208"/>
        <dbReference type="ChEBI" id="CHEBI:15377"/>
        <dbReference type="ChEBI" id="CHEBI:28938"/>
        <dbReference type="ChEBI" id="CHEBI:29973"/>
        <dbReference type="ChEBI" id="CHEBI:30011"/>
        <dbReference type="EC" id="3.5.1.44"/>
    </reaction>
</comment>
<reference evidence="4 5" key="1">
    <citation type="submission" date="2022-12" db="EMBL/GenBank/DDBJ databases">
        <title>Polyphasic characterization of Geotalea uranireducens NIT-SL11 newly isolated from a complex of sewage sludge and microbially reduced graphene oxide.</title>
        <authorList>
            <person name="Xie L."/>
            <person name="Yoshida N."/>
            <person name="Meng L."/>
        </authorList>
    </citation>
    <scope>NUCLEOTIDE SEQUENCE [LARGE SCALE GENOMIC DNA]</scope>
    <source>
        <strain evidence="4 5">NIT-SL11</strain>
    </source>
</reference>
<dbReference type="SUPFAM" id="SSF64438">
    <property type="entry name" value="CNF1/YfiH-like putative cysteine hydrolases"/>
    <property type="match status" value="1"/>
</dbReference>
<dbReference type="Pfam" id="PF03975">
    <property type="entry name" value="CheD"/>
    <property type="match status" value="1"/>
</dbReference>
<dbReference type="CDD" id="cd16352">
    <property type="entry name" value="CheD"/>
    <property type="match status" value="1"/>
</dbReference>
<evidence type="ECO:0000313" key="4">
    <source>
        <dbReference type="EMBL" id="BDV41878.1"/>
    </source>
</evidence>
<gene>
    <name evidence="4" type="primary">cheD1_1</name>
    <name evidence="3" type="synonym">cheD</name>
    <name evidence="4" type="ORF">GURASL_08010</name>
</gene>
<dbReference type="EC" id="3.5.1.44" evidence="3"/>
<evidence type="ECO:0000256" key="2">
    <source>
        <dbReference type="ARBA" id="ARBA00022801"/>
    </source>
</evidence>
<dbReference type="InterPro" id="IPR011324">
    <property type="entry name" value="Cytotoxic_necrot_fac-like_cat"/>
</dbReference>
<dbReference type="InterPro" id="IPR005659">
    <property type="entry name" value="Chemorcpt_Glu_NH3ase_CheD"/>
</dbReference>
<dbReference type="Proteomes" id="UP001317705">
    <property type="component" value="Chromosome"/>
</dbReference>
<dbReference type="HAMAP" id="MF_01440">
    <property type="entry name" value="CheD"/>
    <property type="match status" value="1"/>
</dbReference>
<comment type="similarity">
    <text evidence="3">Belongs to the CheD family.</text>
</comment>
<evidence type="ECO:0000256" key="3">
    <source>
        <dbReference type="HAMAP-Rule" id="MF_01440"/>
    </source>
</evidence>
<evidence type="ECO:0000313" key="5">
    <source>
        <dbReference type="Proteomes" id="UP001317705"/>
    </source>
</evidence>
<dbReference type="EMBL" id="AP027151">
    <property type="protein sequence ID" value="BDV41878.1"/>
    <property type="molecule type" value="Genomic_DNA"/>
</dbReference>